<evidence type="ECO:0000313" key="2">
    <source>
        <dbReference type="Proteomes" id="UP001492541"/>
    </source>
</evidence>
<dbReference type="EMBL" id="CP087714">
    <property type="protein sequence ID" value="XAT63313.1"/>
    <property type="molecule type" value="Genomic_DNA"/>
</dbReference>
<proteinExistence type="predicted"/>
<protein>
    <submittedName>
        <fullName evidence="1">Uncharacterized protein</fullName>
    </submittedName>
</protein>
<accession>A0ABZ3H3F5</accession>
<reference evidence="1 2" key="1">
    <citation type="submission" date="2021-11" db="EMBL/GenBank/DDBJ databases">
        <title>Whole genome of Geoglobus acetivorans.</title>
        <authorList>
            <person name="Liu D."/>
        </authorList>
    </citation>
    <scope>NUCLEOTIDE SEQUENCE [LARGE SCALE GENOMIC DNA]</scope>
    <source>
        <strain evidence="1 2">SBH6</strain>
    </source>
</reference>
<evidence type="ECO:0000313" key="1">
    <source>
        <dbReference type="EMBL" id="XAT63313.1"/>
    </source>
</evidence>
<dbReference type="Proteomes" id="UP001492541">
    <property type="component" value="Chromosome"/>
</dbReference>
<dbReference type="GeneID" id="90449749"/>
<name>A0ABZ3H3F5_GEOAI</name>
<organism evidence="1 2">
    <name type="scientific">Geoglobus acetivorans</name>
    <dbReference type="NCBI Taxonomy" id="565033"/>
    <lineage>
        <taxon>Archaea</taxon>
        <taxon>Methanobacteriati</taxon>
        <taxon>Methanobacteriota</taxon>
        <taxon>Archaeoglobi</taxon>
        <taxon>Archaeoglobales</taxon>
        <taxon>Archaeoglobaceae</taxon>
        <taxon>Geoglobus</taxon>
    </lineage>
</organism>
<dbReference type="RefSeq" id="WP_193808376.1">
    <property type="nucleotide sequence ID" value="NZ_CP087714.1"/>
</dbReference>
<gene>
    <name evidence="1" type="ORF">LPQ35_08615</name>
</gene>
<keyword evidence="2" id="KW-1185">Reference proteome</keyword>
<sequence>MGDLDLMKKELLYGKGARLAEEHARWFSKWVSRLVESVYHDAFLHGYKHALEDIKLLEEGER</sequence>